<organism evidence="2 3">
    <name type="scientific">Bacteroides thetaiotaomicron</name>
    <dbReference type="NCBI Taxonomy" id="818"/>
    <lineage>
        <taxon>Bacteria</taxon>
        <taxon>Pseudomonadati</taxon>
        <taxon>Bacteroidota</taxon>
        <taxon>Bacteroidia</taxon>
        <taxon>Bacteroidales</taxon>
        <taxon>Bacteroidaceae</taxon>
        <taxon>Bacteroides</taxon>
    </lineage>
</organism>
<dbReference type="Gene3D" id="2.60.120.260">
    <property type="entry name" value="Galactose-binding domain-like"/>
    <property type="match status" value="1"/>
</dbReference>
<feature type="domain" description="F5/8 type C" evidence="1">
    <location>
        <begin position="232"/>
        <end position="388"/>
    </location>
</feature>
<gene>
    <name evidence="2" type="ORF">BatF92_06070</name>
</gene>
<proteinExistence type="predicted"/>
<dbReference type="InterPro" id="IPR000421">
    <property type="entry name" value="FA58C"/>
</dbReference>
<dbReference type="EMBL" id="AP022660">
    <property type="protein sequence ID" value="BCA48665.1"/>
    <property type="molecule type" value="Genomic_DNA"/>
</dbReference>
<name>A0A679HFS2_BACT4</name>
<dbReference type="SUPFAM" id="SSF49785">
    <property type="entry name" value="Galactose-binding domain-like"/>
    <property type="match status" value="1"/>
</dbReference>
<dbReference type="Pfam" id="PF16389">
    <property type="entry name" value="DUF4998"/>
    <property type="match status" value="1"/>
</dbReference>
<evidence type="ECO:0000259" key="1">
    <source>
        <dbReference type="PROSITE" id="PS50022"/>
    </source>
</evidence>
<dbReference type="PROSITE" id="PS50022">
    <property type="entry name" value="FA58C_3"/>
    <property type="match status" value="1"/>
</dbReference>
<dbReference type="Pfam" id="PF00754">
    <property type="entry name" value="F5_F8_type_C"/>
    <property type="match status" value="1"/>
</dbReference>
<evidence type="ECO:0000313" key="2">
    <source>
        <dbReference type="EMBL" id="BCA48665.1"/>
    </source>
</evidence>
<dbReference type="Proteomes" id="UP000500882">
    <property type="component" value="Chromosome"/>
</dbReference>
<dbReference type="InterPro" id="IPR008979">
    <property type="entry name" value="Galactose-bd-like_sf"/>
</dbReference>
<reference evidence="2 3" key="1">
    <citation type="submission" date="2020-02" db="EMBL/GenBank/DDBJ databases">
        <title>Whole-genome sequencing and comparative analysis of the genomes of Bacteroides thetaiotaomicron and Escherichia coli isolated from a healthy resident in Vietnam.</title>
        <authorList>
            <person name="Mohsin M."/>
            <person name="Tanaka K."/>
            <person name="Kawahara R."/>
            <person name="Kondo S."/>
            <person name="Noguchi H."/>
            <person name="Motooka D."/>
            <person name="Nakamura S."/>
            <person name="Khong D.T."/>
            <person name="Nguyen T.N."/>
            <person name="Tran H.T."/>
            <person name="Yamamoto Y."/>
        </authorList>
    </citation>
    <scope>NUCLEOTIDE SEQUENCE [LARGE SCALE GENOMIC DNA]</scope>
    <source>
        <strain evidence="2 3">F9-2</strain>
    </source>
</reference>
<protein>
    <submittedName>
        <fullName evidence="2">Chitobiase</fullName>
    </submittedName>
</protein>
<evidence type="ECO:0000313" key="3">
    <source>
        <dbReference type="Proteomes" id="UP000500882"/>
    </source>
</evidence>
<accession>A0A679HFS2</accession>
<dbReference type="PROSITE" id="PS51257">
    <property type="entry name" value="PROKAR_LIPOPROTEIN"/>
    <property type="match status" value="1"/>
</dbReference>
<sequence length="392" mass="43657">MKNIINYIICSMLILGIAACGDMYDVHEKYLKMGEETYLGIASDLEANSGFNRIELKWKLNADPRINASIISWEGCETPIEVPISADRDVNDYISKIIDLSEGKYIFSIINKSETGKESLIQTISGEVYGGSYQAGLSAQGINSMAATLSKGVTIKWAPMEGCTKTMFTYTSNEGSEKTITLMEGETTSIIPDAVLNTEFKVTSYFKPSEEAIDEIPSLEKVVSFPTYYTVSKEEWDEIHNQYIDVDRTGWGVEANTEELTGEGAVNGHKEALIDGDLNTFWHSQWDGEGKNPPLPHIIIFDMQQTQNILSIELARRKNNLDLKAVMFSISNDKENWTELGKLDFPNDKVPNAQIILLPKAVSGRYFRTTVTDSNNGVNASIAEIMFTMGKK</sequence>
<dbReference type="RefSeq" id="WP_172556480.1">
    <property type="nucleotide sequence ID" value="NZ_AP022660.1"/>
</dbReference>
<dbReference type="AlphaFoldDB" id="A0A679HFS2"/>